<evidence type="ECO:0000313" key="6">
    <source>
        <dbReference type="Proteomes" id="UP000281112"/>
    </source>
</evidence>
<dbReference type="NCBIfam" id="TIGR00724">
    <property type="entry name" value="urea_amlyse_rel"/>
    <property type="match status" value="1"/>
</dbReference>
<keyword evidence="6" id="KW-1185">Reference proteome</keyword>
<proteinExistence type="predicted"/>
<dbReference type="Pfam" id="PF02626">
    <property type="entry name" value="CT_A_B"/>
    <property type="match status" value="1"/>
</dbReference>
<dbReference type="OrthoDB" id="9768696at2"/>
<organism evidence="5 6">
    <name type="scientific">Vibrio viridaestus</name>
    <dbReference type="NCBI Taxonomy" id="2487322"/>
    <lineage>
        <taxon>Bacteria</taxon>
        <taxon>Pseudomonadati</taxon>
        <taxon>Pseudomonadota</taxon>
        <taxon>Gammaproteobacteria</taxon>
        <taxon>Vibrionales</taxon>
        <taxon>Vibrionaceae</taxon>
        <taxon>Vibrio</taxon>
    </lineage>
</organism>
<accession>A0A3N9TCZ5</accession>
<feature type="domain" description="Carboxyltransferase" evidence="4">
    <location>
        <begin position="23"/>
        <end position="299"/>
    </location>
</feature>
<keyword evidence="1" id="KW-0547">Nucleotide-binding</keyword>
<dbReference type="SMART" id="SM00797">
    <property type="entry name" value="AHS2"/>
    <property type="match status" value="1"/>
</dbReference>
<keyword evidence="3" id="KW-0067">ATP-binding</keyword>
<dbReference type="GO" id="GO:0005524">
    <property type="term" value="F:ATP binding"/>
    <property type="evidence" value="ECO:0007669"/>
    <property type="project" value="UniProtKB-KW"/>
</dbReference>
<evidence type="ECO:0000256" key="3">
    <source>
        <dbReference type="ARBA" id="ARBA00022840"/>
    </source>
</evidence>
<name>A0A3N9TCZ5_9VIBR</name>
<dbReference type="InterPro" id="IPR003778">
    <property type="entry name" value="CT_A_B"/>
</dbReference>
<evidence type="ECO:0000256" key="2">
    <source>
        <dbReference type="ARBA" id="ARBA00022801"/>
    </source>
</evidence>
<dbReference type="PANTHER" id="PTHR43309">
    <property type="entry name" value="5-OXOPROLINASE SUBUNIT C"/>
    <property type="match status" value="1"/>
</dbReference>
<keyword evidence="2" id="KW-0378">Hydrolase</keyword>
<keyword evidence="5" id="KW-0808">Transferase</keyword>
<comment type="caution">
    <text evidence="5">The sequence shown here is derived from an EMBL/GenBank/DDBJ whole genome shotgun (WGS) entry which is preliminary data.</text>
</comment>
<dbReference type="GO" id="GO:0016787">
    <property type="term" value="F:hydrolase activity"/>
    <property type="evidence" value="ECO:0007669"/>
    <property type="project" value="UniProtKB-KW"/>
</dbReference>
<dbReference type="InterPro" id="IPR052708">
    <property type="entry name" value="PxpC"/>
</dbReference>
<dbReference type="AlphaFoldDB" id="A0A3N9TCZ5"/>
<evidence type="ECO:0000313" key="5">
    <source>
        <dbReference type="EMBL" id="RQW62031.1"/>
    </source>
</evidence>
<evidence type="ECO:0000259" key="4">
    <source>
        <dbReference type="SMART" id="SM00797"/>
    </source>
</evidence>
<dbReference type="EMBL" id="RJVQ01000008">
    <property type="protein sequence ID" value="RQW62031.1"/>
    <property type="molecule type" value="Genomic_DNA"/>
</dbReference>
<dbReference type="InterPro" id="IPR029000">
    <property type="entry name" value="Cyclophilin-like_dom_sf"/>
</dbReference>
<evidence type="ECO:0000256" key="1">
    <source>
        <dbReference type="ARBA" id="ARBA00022741"/>
    </source>
</evidence>
<reference evidence="5 6" key="1">
    <citation type="submission" date="2018-11" db="EMBL/GenBank/DDBJ databases">
        <title>Vibrio LJC006 sp. nov., isolated from seawater during the bloom of the enteromorpha.</title>
        <authorList>
            <person name="Liang J."/>
        </authorList>
    </citation>
    <scope>NUCLEOTIDE SEQUENCE [LARGE SCALE GENOMIC DNA]</scope>
    <source>
        <strain evidence="5 6">LJC006</strain>
    </source>
</reference>
<gene>
    <name evidence="5" type="ORF">EES38_16835</name>
</gene>
<sequence>MIEIIQAGPLTSVQDLGRVGFRAQGVAQSGATDALSLKIANILVGNSEDSAGIEWMFGSGKIKFVHDVWFALTGADSFAELNGRPAYSGWRYFARSGEVLVLKAPRRGLCTYLAVEGGLDIEQTLGSRATDLQSGFGGHSGRALQKGDRLALLDNNNEHPDSSVGVLLPMNDGIIHCLPGPEYEQFSSQAKQRFGQEFWQVKTESNRMGFRLEGKTLNREINGDLLSHGIVPGTIQVPPDGKPIIIGVDGQTTGGYPRIASVVNSDLWKVGQLRPGDDIIFRMITPEQAKKAYSEQQLYLKKLRIGLGIKGSM</sequence>
<dbReference type="RefSeq" id="WP_124938368.1">
    <property type="nucleotide sequence ID" value="NZ_RJVQ01000008.1"/>
</dbReference>
<dbReference type="Gene3D" id="2.40.100.10">
    <property type="entry name" value="Cyclophilin-like"/>
    <property type="match status" value="1"/>
</dbReference>
<dbReference type="Proteomes" id="UP000281112">
    <property type="component" value="Unassembled WGS sequence"/>
</dbReference>
<dbReference type="SUPFAM" id="SSF50891">
    <property type="entry name" value="Cyclophilin-like"/>
    <property type="match status" value="1"/>
</dbReference>
<dbReference type="GO" id="GO:0016740">
    <property type="term" value="F:transferase activity"/>
    <property type="evidence" value="ECO:0007669"/>
    <property type="project" value="UniProtKB-KW"/>
</dbReference>
<dbReference type="PANTHER" id="PTHR43309:SF3">
    <property type="entry name" value="5-OXOPROLINASE SUBUNIT C"/>
    <property type="match status" value="1"/>
</dbReference>
<protein>
    <submittedName>
        <fullName evidence="5">Biotin-dependent carboxyltransferase family protein</fullName>
    </submittedName>
</protein>